<evidence type="ECO:0000313" key="1">
    <source>
        <dbReference type="Proteomes" id="UP000694930"/>
    </source>
</evidence>
<evidence type="ECO:0000313" key="2">
    <source>
        <dbReference type="RefSeq" id="XP_027774285.1"/>
    </source>
</evidence>
<gene>
    <name evidence="2" type="primary">LOC114077985</name>
</gene>
<dbReference type="GeneID" id="114077985"/>
<reference evidence="2" key="2">
    <citation type="submission" date="2025-08" db="UniProtKB">
        <authorList>
            <consortium name="RefSeq"/>
        </authorList>
    </citation>
    <scope>IDENTIFICATION</scope>
</reference>
<keyword evidence="1" id="KW-1185">Reference proteome</keyword>
<name>A0ABM1VEW7_SOLPN</name>
<organism evidence="1 2">
    <name type="scientific">Solanum pennellii</name>
    <name type="common">Tomato</name>
    <name type="synonym">Lycopersicon pennellii</name>
    <dbReference type="NCBI Taxonomy" id="28526"/>
    <lineage>
        <taxon>Eukaryota</taxon>
        <taxon>Viridiplantae</taxon>
        <taxon>Streptophyta</taxon>
        <taxon>Embryophyta</taxon>
        <taxon>Tracheophyta</taxon>
        <taxon>Spermatophyta</taxon>
        <taxon>Magnoliopsida</taxon>
        <taxon>eudicotyledons</taxon>
        <taxon>Gunneridae</taxon>
        <taxon>Pentapetalae</taxon>
        <taxon>asterids</taxon>
        <taxon>lamiids</taxon>
        <taxon>Solanales</taxon>
        <taxon>Solanaceae</taxon>
        <taxon>Solanoideae</taxon>
        <taxon>Solaneae</taxon>
        <taxon>Solanum</taxon>
        <taxon>Solanum subgen. Lycopersicon</taxon>
    </lineage>
</organism>
<reference evidence="1" key="1">
    <citation type="journal article" date="2014" name="Nat. Genet.">
        <title>The genome of the stress-tolerant wild tomato species Solanum pennellii.</title>
        <authorList>
            <person name="Bolger A."/>
            <person name="Scossa F."/>
            <person name="Bolger M.E."/>
            <person name="Lanz C."/>
            <person name="Maumus F."/>
            <person name="Tohge T."/>
            <person name="Quesneville H."/>
            <person name="Alseekh S."/>
            <person name="Sorensen I."/>
            <person name="Lichtenstein G."/>
            <person name="Fich E.A."/>
            <person name="Conte M."/>
            <person name="Keller H."/>
            <person name="Schneeberger K."/>
            <person name="Schwacke R."/>
            <person name="Ofner I."/>
            <person name="Vrebalov J."/>
            <person name="Xu Y."/>
            <person name="Osorio S."/>
            <person name="Aflitos S.A."/>
            <person name="Schijlen E."/>
            <person name="Jimenez-Gomez J.M."/>
            <person name="Ryngajllo M."/>
            <person name="Kimura S."/>
            <person name="Kumar R."/>
            <person name="Koenig D."/>
            <person name="Headland L.R."/>
            <person name="Maloof J.N."/>
            <person name="Sinha N."/>
            <person name="van Ham R.C."/>
            <person name="Lankhorst R.K."/>
            <person name="Mao L."/>
            <person name="Vogel A."/>
            <person name="Arsova B."/>
            <person name="Panstruga R."/>
            <person name="Fei Z."/>
            <person name="Rose J.K."/>
            <person name="Zamir D."/>
            <person name="Carrari F."/>
            <person name="Giovannoni J.J."/>
            <person name="Weigel D."/>
            <person name="Usadel B."/>
            <person name="Fernie A.R."/>
        </authorList>
    </citation>
    <scope>NUCLEOTIDE SEQUENCE [LARGE SCALE GENOMIC DNA]</scope>
    <source>
        <strain evidence="1">cv. LA0716</strain>
    </source>
</reference>
<dbReference type="RefSeq" id="XP_027774285.1">
    <property type="nucleotide sequence ID" value="XM_027918484.1"/>
</dbReference>
<protein>
    <submittedName>
        <fullName evidence="2">Uncharacterized protein LOC114077985</fullName>
    </submittedName>
</protein>
<accession>A0ABM1VEW7</accession>
<sequence length="423" mass="47920">MKISLQITYQEKGTQTEPDTTEEILKAINTLSTKVDSMGKELQNLKANSQQHDYKYAELRQHTKLRRSEDAKIPELQGDVGKLLKTHNINIANVAGTSTAAMEKTTSKNTNLNNLFTKPFIPKAQIVDTPAPQTSTYAASLHKEKKIYNHISQTYIENLYKIQNFLNLKPKSTTTTEKTQDYLTQKLQGYNKLIAQPKTNPNLVKTCYSYGLLNTVYTYDGIEISGIPEIHKAFLIYKRITKGNLFFIKFYTAPAEILYDEIKPIIQIVKIGLTREMIIPEDIGQQPEIPKIEIPSFYANKRIIGLSTIIQKFKAISEKAKNVRCSLKDGLLHTGGANPLEQLQERWKKNWDAFLLTGGFQEDSFQEERKRVGSGCNNFQNYVVENLYSSVPLTPEMSTQILNEIVVGGNTRVDAMVLALETI</sequence>
<proteinExistence type="predicted"/>
<dbReference type="Proteomes" id="UP000694930">
    <property type="component" value="Chromosome 7"/>
</dbReference>